<dbReference type="EMBL" id="CAJNDS010001207">
    <property type="protein sequence ID" value="CAE7251759.1"/>
    <property type="molecule type" value="Genomic_DNA"/>
</dbReference>
<proteinExistence type="predicted"/>
<dbReference type="OrthoDB" id="406434at2759"/>
<dbReference type="SUPFAM" id="SSF54427">
    <property type="entry name" value="NTF2-like"/>
    <property type="match status" value="1"/>
</dbReference>
<protein>
    <recommendedName>
        <fullName evidence="1">SnoaL-like domain-containing protein</fullName>
    </recommendedName>
</protein>
<organism evidence="2 3">
    <name type="scientific">Symbiodinium natans</name>
    <dbReference type="NCBI Taxonomy" id="878477"/>
    <lineage>
        <taxon>Eukaryota</taxon>
        <taxon>Sar</taxon>
        <taxon>Alveolata</taxon>
        <taxon>Dinophyceae</taxon>
        <taxon>Suessiales</taxon>
        <taxon>Symbiodiniaceae</taxon>
        <taxon>Symbiodinium</taxon>
    </lineage>
</organism>
<keyword evidence="3" id="KW-1185">Reference proteome</keyword>
<accession>A0A812LSG1</accession>
<evidence type="ECO:0000259" key="1">
    <source>
        <dbReference type="Pfam" id="PF13474"/>
    </source>
</evidence>
<feature type="domain" description="SnoaL-like" evidence="1">
    <location>
        <begin position="43"/>
        <end position="152"/>
    </location>
</feature>
<feature type="non-terminal residue" evidence="2">
    <location>
        <position position="1"/>
    </location>
</feature>
<sequence length="154" mass="17452">DTLWNAVLEYWPDMDKRISRIDYVGTRHQGSDRVRHVCGAIGANDRLYRAFAEGCVVTEAVRDLVDEKAGTVIHPGGQCLSGHLQFKTWTRILGRPEQPVSLECRRQVWRIDDVMACVVCAEDFSSNVMEATNIFTKMPCGSWRMVHHHGSPSH</sequence>
<name>A0A812LSG1_9DINO</name>
<reference evidence="2" key="1">
    <citation type="submission" date="2021-02" db="EMBL/GenBank/DDBJ databases">
        <authorList>
            <person name="Dougan E. K."/>
            <person name="Rhodes N."/>
            <person name="Thang M."/>
            <person name="Chan C."/>
        </authorList>
    </citation>
    <scope>NUCLEOTIDE SEQUENCE</scope>
</reference>
<dbReference type="InterPro" id="IPR032710">
    <property type="entry name" value="NTF2-like_dom_sf"/>
</dbReference>
<dbReference type="Proteomes" id="UP000604046">
    <property type="component" value="Unassembled WGS sequence"/>
</dbReference>
<comment type="caution">
    <text evidence="2">The sequence shown here is derived from an EMBL/GenBank/DDBJ whole genome shotgun (WGS) entry which is preliminary data.</text>
</comment>
<dbReference type="Pfam" id="PF13474">
    <property type="entry name" value="SnoaL_3"/>
    <property type="match status" value="1"/>
</dbReference>
<dbReference type="InterPro" id="IPR037401">
    <property type="entry name" value="SnoaL-like"/>
</dbReference>
<gene>
    <name evidence="2" type="ORF">SNAT2548_LOCUS12499</name>
</gene>
<dbReference type="AlphaFoldDB" id="A0A812LSG1"/>
<evidence type="ECO:0000313" key="3">
    <source>
        <dbReference type="Proteomes" id="UP000604046"/>
    </source>
</evidence>
<evidence type="ECO:0000313" key="2">
    <source>
        <dbReference type="EMBL" id="CAE7251759.1"/>
    </source>
</evidence>
<dbReference type="Gene3D" id="3.10.450.50">
    <property type="match status" value="1"/>
</dbReference>